<name>A0ABV9RC10_9PSEU</name>
<dbReference type="EMBL" id="JBHSIM010000003">
    <property type="protein sequence ID" value="MFC4831074.1"/>
    <property type="molecule type" value="Genomic_DNA"/>
</dbReference>
<sequence>MRWVTYDAGDGERVGLLDGDGNGDTVRGLPAGTTLLGFLGDDGERLAEAGARARSDPAEVRALDDVRLLAPIPRPPSVRDGLCFLEHLRGCYRALGRSTELAPVWTETPAFYFGNPAAVIGPYDDVPIAPGSGLFDLELEIGAVIGRGGRDLPPDSAEGHLVGYTFFNDWTARDHQMRDMAQGIGMGKAKDSAITLGPALVTVDELEPHRAEQGFTFEVTATVNDRRIATGSLAGMDWSFGELLAFLSRGTDLRPGDVIGSGTVPGGCLLEHVDTADPAAFTGWLQPGDVVSLASEALGETRQVVRPAPPVTRLRTGF</sequence>
<accession>A0ABV9RC10</accession>
<dbReference type="Proteomes" id="UP001595909">
    <property type="component" value="Unassembled WGS sequence"/>
</dbReference>
<dbReference type="InterPro" id="IPR036663">
    <property type="entry name" value="Fumarylacetoacetase_C_sf"/>
</dbReference>
<organism evidence="2 3">
    <name type="scientific">Actinomycetospora chibensis</name>
    <dbReference type="NCBI Taxonomy" id="663606"/>
    <lineage>
        <taxon>Bacteria</taxon>
        <taxon>Bacillati</taxon>
        <taxon>Actinomycetota</taxon>
        <taxon>Actinomycetes</taxon>
        <taxon>Pseudonocardiales</taxon>
        <taxon>Pseudonocardiaceae</taxon>
        <taxon>Actinomycetospora</taxon>
    </lineage>
</organism>
<dbReference type="PANTHER" id="PTHR43211">
    <property type="entry name" value="FUMARYLACETOACETATE HYDROLASE"/>
    <property type="match status" value="1"/>
</dbReference>
<proteinExistence type="predicted"/>
<dbReference type="GO" id="GO:0016787">
    <property type="term" value="F:hydrolase activity"/>
    <property type="evidence" value="ECO:0007669"/>
    <property type="project" value="UniProtKB-KW"/>
</dbReference>
<reference evidence="3" key="1">
    <citation type="journal article" date="2019" name="Int. J. Syst. Evol. Microbiol.">
        <title>The Global Catalogue of Microorganisms (GCM) 10K type strain sequencing project: providing services to taxonomists for standard genome sequencing and annotation.</title>
        <authorList>
            <consortium name="The Broad Institute Genomics Platform"/>
            <consortium name="The Broad Institute Genome Sequencing Center for Infectious Disease"/>
            <person name="Wu L."/>
            <person name="Ma J."/>
        </authorList>
    </citation>
    <scope>NUCLEOTIDE SEQUENCE [LARGE SCALE GENOMIC DNA]</scope>
    <source>
        <strain evidence="3">CCUG 50347</strain>
    </source>
</reference>
<gene>
    <name evidence="2" type="ORF">ACFPEL_01515</name>
</gene>
<dbReference type="PANTHER" id="PTHR43211:SF1">
    <property type="entry name" value="BLL6422 PROTEIN"/>
    <property type="match status" value="1"/>
</dbReference>
<evidence type="ECO:0000313" key="2">
    <source>
        <dbReference type="EMBL" id="MFC4831074.1"/>
    </source>
</evidence>
<dbReference type="InterPro" id="IPR011234">
    <property type="entry name" value="Fumarylacetoacetase-like_C"/>
</dbReference>
<dbReference type="RefSeq" id="WP_345332312.1">
    <property type="nucleotide sequence ID" value="NZ_BAABHN010000003.1"/>
</dbReference>
<dbReference type="Pfam" id="PF01557">
    <property type="entry name" value="FAA_hydrolase"/>
    <property type="match status" value="1"/>
</dbReference>
<protein>
    <submittedName>
        <fullName evidence="2">Fumarylacetoacetate hydrolase family protein</fullName>
    </submittedName>
</protein>
<comment type="caution">
    <text evidence="2">The sequence shown here is derived from an EMBL/GenBank/DDBJ whole genome shotgun (WGS) entry which is preliminary data.</text>
</comment>
<feature type="domain" description="Fumarylacetoacetase-like C-terminal" evidence="1">
    <location>
        <begin position="78"/>
        <end position="305"/>
    </location>
</feature>
<dbReference type="SUPFAM" id="SSF56529">
    <property type="entry name" value="FAH"/>
    <property type="match status" value="1"/>
</dbReference>
<keyword evidence="2" id="KW-0378">Hydrolase</keyword>
<evidence type="ECO:0000313" key="3">
    <source>
        <dbReference type="Proteomes" id="UP001595909"/>
    </source>
</evidence>
<dbReference type="Gene3D" id="3.90.850.10">
    <property type="entry name" value="Fumarylacetoacetase-like, C-terminal domain"/>
    <property type="match status" value="1"/>
</dbReference>
<evidence type="ECO:0000259" key="1">
    <source>
        <dbReference type="Pfam" id="PF01557"/>
    </source>
</evidence>
<keyword evidence="3" id="KW-1185">Reference proteome</keyword>